<dbReference type="Pfam" id="PF00120">
    <property type="entry name" value="Gln-synt_C"/>
    <property type="match status" value="1"/>
</dbReference>
<accession>A0A067CBE5</accession>
<dbReference type="InterPro" id="IPR036651">
    <property type="entry name" value="Gln_synt_N_sf"/>
</dbReference>
<dbReference type="EC" id="6.3.1.2" evidence="3"/>
<comment type="subcellular location">
    <subcellularLocation>
        <location evidence="1">Cytoplasm</location>
    </subcellularLocation>
</comment>
<dbReference type="VEuPathDB" id="FungiDB:SPRG_20244"/>
<keyword evidence="12" id="KW-1185">Reference proteome</keyword>
<keyword evidence="4" id="KW-0963">Cytoplasm</keyword>
<dbReference type="KEGG" id="spar:SPRG_20244"/>
<evidence type="ECO:0000313" key="11">
    <source>
        <dbReference type="EMBL" id="KDO28084.1"/>
    </source>
</evidence>
<dbReference type="Proteomes" id="UP000030745">
    <property type="component" value="Unassembled WGS sequence"/>
</dbReference>
<dbReference type="SMART" id="SM01230">
    <property type="entry name" value="Gln-synt_C"/>
    <property type="match status" value="1"/>
</dbReference>
<dbReference type="AlphaFoldDB" id="A0A067CBE5"/>
<evidence type="ECO:0000256" key="5">
    <source>
        <dbReference type="ARBA" id="ARBA00022598"/>
    </source>
</evidence>
<dbReference type="SUPFAM" id="SSF54368">
    <property type="entry name" value="Glutamine synthetase, N-terminal domain"/>
    <property type="match status" value="1"/>
</dbReference>
<dbReference type="PANTHER" id="PTHR20852">
    <property type="entry name" value="GLUTAMINE SYNTHETASE"/>
    <property type="match status" value="1"/>
</dbReference>
<evidence type="ECO:0000256" key="7">
    <source>
        <dbReference type="ARBA" id="ARBA00022840"/>
    </source>
</evidence>
<dbReference type="EMBL" id="KK583213">
    <property type="protein sequence ID" value="KDO28084.1"/>
    <property type="molecule type" value="Genomic_DNA"/>
</dbReference>
<gene>
    <name evidence="11" type="ORF">SPRG_20244</name>
</gene>
<dbReference type="FunFam" id="3.30.590.10:FF:000011">
    <property type="entry name" value="Glutamine synthetase"/>
    <property type="match status" value="1"/>
</dbReference>
<dbReference type="InterPro" id="IPR027303">
    <property type="entry name" value="Gln_synth_gly_rich_site"/>
</dbReference>
<name>A0A067CBE5_SAPPC</name>
<keyword evidence="6" id="KW-0547">Nucleotide-binding</keyword>
<evidence type="ECO:0000256" key="6">
    <source>
        <dbReference type="ARBA" id="ARBA00022741"/>
    </source>
</evidence>
<evidence type="ECO:0000256" key="3">
    <source>
        <dbReference type="ARBA" id="ARBA00012937"/>
    </source>
</evidence>
<dbReference type="PROSITE" id="PS00181">
    <property type="entry name" value="GLNA_ATP"/>
    <property type="match status" value="1"/>
</dbReference>
<evidence type="ECO:0000256" key="4">
    <source>
        <dbReference type="ARBA" id="ARBA00022490"/>
    </source>
</evidence>
<dbReference type="SUPFAM" id="SSF55931">
    <property type="entry name" value="Glutamine synthetase/guanido kinase"/>
    <property type="match status" value="1"/>
</dbReference>
<dbReference type="PANTHER" id="PTHR20852:SF57">
    <property type="entry name" value="GLUTAMINE SYNTHETASE 2 CYTOPLASMIC"/>
    <property type="match status" value="1"/>
</dbReference>
<protein>
    <recommendedName>
        <fullName evidence="3">glutamine synthetase</fullName>
        <ecNumber evidence="3">6.3.1.2</ecNumber>
    </recommendedName>
</protein>
<dbReference type="Gene3D" id="3.30.590.10">
    <property type="entry name" value="Glutamine synthetase/guanido kinase, catalytic domain"/>
    <property type="match status" value="1"/>
</dbReference>
<dbReference type="PROSITE" id="PS51987">
    <property type="entry name" value="GS_CATALYTIC"/>
    <property type="match status" value="1"/>
</dbReference>
<dbReference type="GeneID" id="24141438"/>
<sequence length="218" mass="24025">MSKLDRAVYDSYASLDTGNYIQAEYVWIGGSGQDLRCKTRTLDKAPTSVADLPIWNFDGSSTDQAPGADSESGDQLWISRYIMLRVCEDFGVIVSFDPKPIPGDWNGAGCHTNVSTKAMREDGGMAKIIEALEKLKLKHKVHIAVYGTGNERRLTGRHETASIDQFSYGVANRGASIRIPRQAEADGKGYFEDRRPASNMDPYVVTGRIIKTITLDEA</sequence>
<reference evidence="11 12" key="1">
    <citation type="journal article" date="2013" name="PLoS Genet.">
        <title>Distinctive expansion of potential virulence genes in the genome of the oomycete fish pathogen Saprolegnia parasitica.</title>
        <authorList>
            <person name="Jiang R.H."/>
            <person name="de Bruijn I."/>
            <person name="Haas B.J."/>
            <person name="Belmonte R."/>
            <person name="Lobach L."/>
            <person name="Christie J."/>
            <person name="van den Ackerveken G."/>
            <person name="Bottin A."/>
            <person name="Bulone V."/>
            <person name="Diaz-Moreno S.M."/>
            <person name="Dumas B."/>
            <person name="Fan L."/>
            <person name="Gaulin E."/>
            <person name="Govers F."/>
            <person name="Grenville-Briggs L.J."/>
            <person name="Horner N.R."/>
            <person name="Levin J.Z."/>
            <person name="Mammella M."/>
            <person name="Meijer H.J."/>
            <person name="Morris P."/>
            <person name="Nusbaum C."/>
            <person name="Oome S."/>
            <person name="Phillips A.J."/>
            <person name="van Rooyen D."/>
            <person name="Rzeszutek E."/>
            <person name="Saraiva M."/>
            <person name="Secombes C.J."/>
            <person name="Seidl M.F."/>
            <person name="Snel B."/>
            <person name="Stassen J.H."/>
            <person name="Sykes S."/>
            <person name="Tripathy S."/>
            <person name="van den Berg H."/>
            <person name="Vega-Arreguin J.C."/>
            <person name="Wawra S."/>
            <person name="Young S.K."/>
            <person name="Zeng Q."/>
            <person name="Dieguez-Uribeondo J."/>
            <person name="Russ C."/>
            <person name="Tyler B.M."/>
            <person name="van West P."/>
        </authorList>
    </citation>
    <scope>NUCLEOTIDE SEQUENCE [LARGE SCALE GENOMIC DNA]</scope>
    <source>
        <strain evidence="11 12">CBS 223.65</strain>
    </source>
</reference>
<dbReference type="STRING" id="695850.A0A067CBE5"/>
<dbReference type="InterPro" id="IPR014746">
    <property type="entry name" value="Gln_synth/guanido_kin_cat_dom"/>
</dbReference>
<dbReference type="InterPro" id="IPR008146">
    <property type="entry name" value="Gln_synth_cat_dom"/>
</dbReference>
<dbReference type="Gene3D" id="3.10.20.70">
    <property type="entry name" value="Glutamine synthetase, N-terminal domain"/>
    <property type="match status" value="1"/>
</dbReference>
<evidence type="ECO:0000259" key="10">
    <source>
        <dbReference type="PROSITE" id="PS51987"/>
    </source>
</evidence>
<dbReference type="GO" id="GO:0006542">
    <property type="term" value="P:glutamine biosynthetic process"/>
    <property type="evidence" value="ECO:0007669"/>
    <property type="project" value="InterPro"/>
</dbReference>
<dbReference type="GO" id="GO:0005524">
    <property type="term" value="F:ATP binding"/>
    <property type="evidence" value="ECO:0007669"/>
    <property type="project" value="UniProtKB-KW"/>
</dbReference>
<evidence type="ECO:0000256" key="2">
    <source>
        <dbReference type="ARBA" id="ARBA00009897"/>
    </source>
</evidence>
<proteinExistence type="inferred from homology"/>
<evidence type="ECO:0000313" key="12">
    <source>
        <dbReference type="Proteomes" id="UP000030745"/>
    </source>
</evidence>
<dbReference type="GO" id="GO:0005737">
    <property type="term" value="C:cytoplasm"/>
    <property type="evidence" value="ECO:0007669"/>
    <property type="project" value="UniProtKB-SubCell"/>
</dbReference>
<dbReference type="RefSeq" id="XP_012201230.1">
    <property type="nucleotide sequence ID" value="XM_012345840.1"/>
</dbReference>
<dbReference type="GO" id="GO:0004356">
    <property type="term" value="F:glutamine synthetase activity"/>
    <property type="evidence" value="ECO:0007669"/>
    <property type="project" value="UniProtKB-EC"/>
</dbReference>
<keyword evidence="7" id="KW-0067">ATP-binding</keyword>
<evidence type="ECO:0000256" key="1">
    <source>
        <dbReference type="ARBA" id="ARBA00004496"/>
    </source>
</evidence>
<dbReference type="InterPro" id="IPR050292">
    <property type="entry name" value="Glutamine_Synthetase"/>
</dbReference>
<comment type="similarity">
    <text evidence="2 8 9">Belongs to the glutamine synthetase family.</text>
</comment>
<organism evidence="11 12">
    <name type="scientific">Saprolegnia parasitica (strain CBS 223.65)</name>
    <dbReference type="NCBI Taxonomy" id="695850"/>
    <lineage>
        <taxon>Eukaryota</taxon>
        <taxon>Sar</taxon>
        <taxon>Stramenopiles</taxon>
        <taxon>Oomycota</taxon>
        <taxon>Saprolegniomycetes</taxon>
        <taxon>Saprolegniales</taxon>
        <taxon>Saprolegniaceae</taxon>
        <taxon>Saprolegnia</taxon>
    </lineage>
</organism>
<keyword evidence="5" id="KW-0436">Ligase</keyword>
<feature type="domain" description="GS catalytic" evidence="10">
    <location>
        <begin position="1"/>
        <end position="218"/>
    </location>
</feature>
<evidence type="ECO:0000256" key="8">
    <source>
        <dbReference type="PROSITE-ProRule" id="PRU01331"/>
    </source>
</evidence>
<evidence type="ECO:0000256" key="9">
    <source>
        <dbReference type="RuleBase" id="RU000384"/>
    </source>
</evidence>
<dbReference type="OrthoDB" id="1936100at2759"/>